<dbReference type="InterPro" id="IPR043502">
    <property type="entry name" value="DNA/RNA_pol_sf"/>
</dbReference>
<organism evidence="3 4">
    <name type="scientific">Mytilus galloprovincialis</name>
    <name type="common">Mediterranean mussel</name>
    <dbReference type="NCBI Taxonomy" id="29158"/>
    <lineage>
        <taxon>Eukaryota</taxon>
        <taxon>Metazoa</taxon>
        <taxon>Spiralia</taxon>
        <taxon>Lophotrochozoa</taxon>
        <taxon>Mollusca</taxon>
        <taxon>Bivalvia</taxon>
        <taxon>Autobranchia</taxon>
        <taxon>Pteriomorphia</taxon>
        <taxon>Mytilida</taxon>
        <taxon>Mytiloidea</taxon>
        <taxon>Mytilidae</taxon>
        <taxon>Mytilinae</taxon>
        <taxon>Mytilus</taxon>
    </lineage>
</organism>
<dbReference type="EMBL" id="UYJE01005100">
    <property type="protein sequence ID" value="VDI33903.1"/>
    <property type="molecule type" value="Genomic_DNA"/>
</dbReference>
<dbReference type="InterPro" id="IPR001584">
    <property type="entry name" value="Integrase_cat-core"/>
</dbReference>
<dbReference type="PANTHER" id="PTHR37984">
    <property type="entry name" value="PROTEIN CBG26694"/>
    <property type="match status" value="1"/>
</dbReference>
<feature type="domain" description="Integrase catalytic" evidence="2">
    <location>
        <begin position="935"/>
        <end position="1094"/>
    </location>
</feature>
<name>A0A8B6EH64_MYTGA</name>
<feature type="compositionally biased region" description="Basic and acidic residues" evidence="1">
    <location>
        <begin position="204"/>
        <end position="224"/>
    </location>
</feature>
<dbReference type="GO" id="GO:0003676">
    <property type="term" value="F:nucleic acid binding"/>
    <property type="evidence" value="ECO:0007669"/>
    <property type="project" value="InterPro"/>
</dbReference>
<evidence type="ECO:0000259" key="2">
    <source>
        <dbReference type="PROSITE" id="PS50994"/>
    </source>
</evidence>
<dbReference type="Proteomes" id="UP000596742">
    <property type="component" value="Unassembled WGS sequence"/>
</dbReference>
<dbReference type="InterPro" id="IPR012337">
    <property type="entry name" value="RNaseH-like_sf"/>
</dbReference>
<comment type="caution">
    <text evidence="3">The sequence shown here is derived from an EMBL/GenBank/DDBJ whole genome shotgun (WGS) entry which is preliminary data.</text>
</comment>
<dbReference type="PANTHER" id="PTHR37984:SF15">
    <property type="entry name" value="INTEGRASE CATALYTIC DOMAIN-CONTAINING PROTEIN"/>
    <property type="match status" value="1"/>
</dbReference>
<dbReference type="AlphaFoldDB" id="A0A8B6EH64"/>
<dbReference type="Pfam" id="PF13975">
    <property type="entry name" value="gag-asp_proteas"/>
    <property type="match status" value="1"/>
</dbReference>
<sequence length="1207" mass="137798">MPPSPTLHGAPDSPDKTIQNNNMGLLEGITTVMRGKEKWKVWFNRFEAVAHLFSWSKKEKLAELLPRLQGTAGDFVYDQLSSKVTQSYRRLVKELENRFGEIDTTKIYISRFNGRRQHNDESVQNFAAELKMLYDKGLLDENARIHVELNKEPSSIEEAVYFTVHYQETCRYPNEDFNFSKGFNQGNRKPIRQIQQQDSVQRQFDSRPQKDKRCYNCDQPRPRNDNFGPDTRSNPNAPNQNGNNRPPSFNQNVPAPFQPRPRNDNFGPDTCLNLNALILRMVQDPLNERRSILCAEEETHDEHENGQNIYFVDVNDPKTQPEMAHIEVLDHIPSIKIEKCTAETQPKMAHIEVLDHTPSTISHDFVEEKQFILVELGPPIELDNTAEIVNTAEPSIEIKEEIILPRDLEDIDIFEIFEDSEMQGLFRTEEPILKPVFKIEKKSRQDGIYIDGMINHVPTIFTVDTGAARTVISEELYFRIPEEVRPPLVQSHSLIGADGNPLRELGTADFGVRLGNFSFNMELVVAHIADSVLLGLDILVMGKKGPAEIRLADQVLLWNEQKYPFKFIGEFSKVRKVVAADSTVVPGYSELILETYIEKTDLDGWLSHQEFLIEPSDDFMEQSSLIISTCLVDLARHVTGTVRLMNPLMNEVTIHQNTVIGTAHLNEFQIIPLMNIEDTSENKTSRYSSVRRLPLYQPENTPLESKIPEVEGSVPRMRPEPKPNFGTSYGEPDEAPNIPPHLLEVFEKAQSGRTKDEIVEIASLLHDFEDIFSKNEDDIGLTHLIEHSIDTGTAKPVKQPPRRVPLAFADKEREIVQQMERQGIIRKSTSPWGSPLCLVLKKSSTNTIKFYQSNGSVQHLQLLTPSRFISEVLTLAHDSPLSGHFGRKKTLARIRLEFYWYEMKDDVAIHLLKCDQCAQSKFPNKKPRAPMGSISVGAPLDRISIDIVGPLPRTVRNNKYFLTATDHFTKWTEVYPIPDQTAETCAQKILDEFIGRFGCPESLHSDQGGSFESEIFQQLCQMLQVRKTRTSARNPKGNGQCERVHRTILQMLRAYLKGDQSDWDKHLGCLMAAYRSSENDSTGLTPNMLMLGREVKTPLNLIFGYNQPEEISVSFGDYVSKLRHRMRLAHEICRRFMLKTAKRRKDHYDVRLSLNSYKTGDPVWLLNEIRKEGVCQKLKPVYVGPCIILKKMNQSAPKTFEGTSPLD</sequence>
<evidence type="ECO:0000313" key="4">
    <source>
        <dbReference type="Proteomes" id="UP000596742"/>
    </source>
</evidence>
<feature type="region of interest" description="Disordered" evidence="1">
    <location>
        <begin position="195"/>
        <end position="266"/>
    </location>
</feature>
<dbReference type="GO" id="GO:0015074">
    <property type="term" value="P:DNA integration"/>
    <property type="evidence" value="ECO:0007669"/>
    <property type="project" value="InterPro"/>
</dbReference>
<dbReference type="OrthoDB" id="10064107at2759"/>
<evidence type="ECO:0000313" key="3">
    <source>
        <dbReference type="EMBL" id="VDI33903.1"/>
    </source>
</evidence>
<protein>
    <recommendedName>
        <fullName evidence="2">Integrase catalytic domain-containing protein</fullName>
    </recommendedName>
</protein>
<gene>
    <name evidence="3" type="ORF">MGAL_10B094402</name>
</gene>
<feature type="region of interest" description="Disordered" evidence="1">
    <location>
        <begin position="1"/>
        <end position="20"/>
    </location>
</feature>
<keyword evidence="4" id="KW-1185">Reference proteome</keyword>
<dbReference type="Pfam" id="PF17921">
    <property type="entry name" value="Integrase_H2C2"/>
    <property type="match status" value="1"/>
</dbReference>
<dbReference type="FunFam" id="3.30.420.10:FF:000032">
    <property type="entry name" value="Retrovirus-related Pol polyprotein from transposon 297-like Protein"/>
    <property type="match status" value="1"/>
</dbReference>
<reference evidence="3" key="1">
    <citation type="submission" date="2018-11" db="EMBL/GenBank/DDBJ databases">
        <authorList>
            <person name="Alioto T."/>
            <person name="Alioto T."/>
        </authorList>
    </citation>
    <scope>NUCLEOTIDE SEQUENCE</scope>
</reference>
<proteinExistence type="predicted"/>
<dbReference type="Gene3D" id="3.30.420.10">
    <property type="entry name" value="Ribonuclease H-like superfamily/Ribonuclease H"/>
    <property type="match status" value="1"/>
</dbReference>
<dbReference type="InterPro" id="IPR050951">
    <property type="entry name" value="Retrovirus_Pol_polyprotein"/>
</dbReference>
<dbReference type="PROSITE" id="PS50994">
    <property type="entry name" value="INTEGRASE"/>
    <property type="match status" value="1"/>
</dbReference>
<dbReference type="Gene3D" id="1.10.340.70">
    <property type="match status" value="1"/>
</dbReference>
<accession>A0A8B6EH64</accession>
<dbReference type="InterPro" id="IPR041588">
    <property type="entry name" value="Integrase_H2C2"/>
</dbReference>
<dbReference type="FunFam" id="1.10.340.70:FF:000001">
    <property type="entry name" value="Retrovirus-related Pol polyprotein from transposon gypsy-like Protein"/>
    <property type="match status" value="1"/>
</dbReference>
<dbReference type="SUPFAM" id="SSF50630">
    <property type="entry name" value="Acid proteases"/>
    <property type="match status" value="1"/>
</dbReference>
<dbReference type="SUPFAM" id="SSF56672">
    <property type="entry name" value="DNA/RNA polymerases"/>
    <property type="match status" value="1"/>
</dbReference>
<feature type="compositionally biased region" description="Low complexity" evidence="1">
    <location>
        <begin position="234"/>
        <end position="247"/>
    </location>
</feature>
<dbReference type="InterPro" id="IPR036397">
    <property type="entry name" value="RNaseH_sf"/>
</dbReference>
<dbReference type="InterPro" id="IPR021109">
    <property type="entry name" value="Peptidase_aspartic_dom_sf"/>
</dbReference>
<dbReference type="Gene3D" id="2.40.70.10">
    <property type="entry name" value="Acid Proteases"/>
    <property type="match status" value="1"/>
</dbReference>
<dbReference type="SUPFAM" id="SSF53098">
    <property type="entry name" value="Ribonuclease H-like"/>
    <property type="match status" value="1"/>
</dbReference>
<dbReference type="Pfam" id="PF00665">
    <property type="entry name" value="rve"/>
    <property type="match status" value="1"/>
</dbReference>
<evidence type="ECO:0000256" key="1">
    <source>
        <dbReference type="SAM" id="MobiDB-lite"/>
    </source>
</evidence>